<dbReference type="Proteomes" id="UP001054837">
    <property type="component" value="Unassembled WGS sequence"/>
</dbReference>
<keyword evidence="3" id="KW-1185">Reference proteome</keyword>
<evidence type="ECO:0000313" key="2">
    <source>
        <dbReference type="EMBL" id="GIY26611.1"/>
    </source>
</evidence>
<name>A0AAV4S0B4_9ARAC</name>
<dbReference type="AlphaFoldDB" id="A0AAV4S0B4"/>
<organism evidence="2 3">
    <name type="scientific">Caerostris darwini</name>
    <dbReference type="NCBI Taxonomy" id="1538125"/>
    <lineage>
        <taxon>Eukaryota</taxon>
        <taxon>Metazoa</taxon>
        <taxon>Ecdysozoa</taxon>
        <taxon>Arthropoda</taxon>
        <taxon>Chelicerata</taxon>
        <taxon>Arachnida</taxon>
        <taxon>Araneae</taxon>
        <taxon>Araneomorphae</taxon>
        <taxon>Entelegynae</taxon>
        <taxon>Araneoidea</taxon>
        <taxon>Araneidae</taxon>
        <taxon>Caerostris</taxon>
    </lineage>
</organism>
<evidence type="ECO:0000256" key="1">
    <source>
        <dbReference type="SAM" id="MobiDB-lite"/>
    </source>
</evidence>
<gene>
    <name evidence="2" type="ORF">CDAR_593501</name>
</gene>
<proteinExistence type="predicted"/>
<evidence type="ECO:0000313" key="3">
    <source>
        <dbReference type="Proteomes" id="UP001054837"/>
    </source>
</evidence>
<accession>A0AAV4S0B4</accession>
<dbReference type="EMBL" id="BPLQ01006959">
    <property type="protein sequence ID" value="GIY26611.1"/>
    <property type="molecule type" value="Genomic_DNA"/>
</dbReference>
<reference evidence="2 3" key="1">
    <citation type="submission" date="2021-06" db="EMBL/GenBank/DDBJ databases">
        <title>Caerostris darwini draft genome.</title>
        <authorList>
            <person name="Kono N."/>
            <person name="Arakawa K."/>
        </authorList>
    </citation>
    <scope>NUCLEOTIDE SEQUENCE [LARGE SCALE GENOMIC DNA]</scope>
</reference>
<feature type="region of interest" description="Disordered" evidence="1">
    <location>
        <begin position="82"/>
        <end position="125"/>
    </location>
</feature>
<sequence>MSAENASRIYHLETAVRNKRRFSKAIGRFYDGYTVPVNNGPSFEHHTLPPSKIDICRIERRRKNIIPFSNFSTPKMLSEPLKFRHSQESLSIPPANPDRDISSADLKNVSGKRFKNLSPRNCSPQ</sequence>
<protein>
    <submittedName>
        <fullName evidence="2">Uncharacterized protein</fullName>
    </submittedName>
</protein>
<comment type="caution">
    <text evidence="2">The sequence shown here is derived from an EMBL/GenBank/DDBJ whole genome shotgun (WGS) entry which is preliminary data.</text>
</comment>